<dbReference type="PROSITE" id="PS51257">
    <property type="entry name" value="PROKAR_LIPOPROTEIN"/>
    <property type="match status" value="1"/>
</dbReference>
<evidence type="ECO:0000313" key="7">
    <source>
        <dbReference type="Proteomes" id="UP000034196"/>
    </source>
</evidence>
<dbReference type="Gene3D" id="3.40.50.2300">
    <property type="match status" value="2"/>
</dbReference>
<dbReference type="InterPro" id="IPR028082">
    <property type="entry name" value="Peripla_BP_I"/>
</dbReference>
<feature type="chain" id="PRO_5038771074" description="Periplasmic binding protein domain-containing protein" evidence="4">
    <location>
        <begin position="24"/>
        <end position="335"/>
    </location>
</feature>
<keyword evidence="3 4" id="KW-0732">Signal</keyword>
<comment type="caution">
    <text evidence="6">The sequence shown here is derived from an EMBL/GenBank/DDBJ whole genome shotgun (WGS) entry which is preliminary data.</text>
</comment>
<dbReference type="STRING" id="1428628.WN71_007745"/>
<dbReference type="GO" id="GO:0030246">
    <property type="term" value="F:carbohydrate binding"/>
    <property type="evidence" value="ECO:0007669"/>
    <property type="project" value="UniProtKB-ARBA"/>
</dbReference>
<evidence type="ECO:0000256" key="4">
    <source>
        <dbReference type="SAM" id="SignalP"/>
    </source>
</evidence>
<protein>
    <recommendedName>
        <fullName evidence="5">Periplasmic binding protein domain-containing protein</fullName>
    </recommendedName>
</protein>
<evidence type="ECO:0000256" key="1">
    <source>
        <dbReference type="ARBA" id="ARBA00004196"/>
    </source>
</evidence>
<dbReference type="Proteomes" id="UP000034196">
    <property type="component" value="Unassembled WGS sequence"/>
</dbReference>
<dbReference type="PANTHER" id="PTHR46847">
    <property type="entry name" value="D-ALLOSE-BINDING PERIPLASMIC PROTEIN-RELATED"/>
    <property type="match status" value="1"/>
</dbReference>
<dbReference type="Pfam" id="PF13407">
    <property type="entry name" value="Peripla_BP_4"/>
    <property type="match status" value="1"/>
</dbReference>
<sequence>MNRSITSASVLSLALLAGACGHAAGDTSTSKSADSAGSGGKLTVASVYGLTTDPFWTTLGCGAKTEAAKLGVTYKEYTSANGDASSYSQNFSSAQVSKPDAMLVNASNPNQFTSQYKTLMKQGVPVATINSAKPATQYKVVGTDTENLDFLTELSDLVPDGSGTMAIVNGIPGLEPVDSRLNPVVSAIKKANPDLKALSPQYTNWDVTKATSAVSSLLIAHPDLKVIVAADGPDGQATAAAVKQAGKAGKVTVIALDATPTEVDALKAGTITALVAQSPRQIGEQQVKTVVDYLRQGKDGAVPASSDKVGVPQKLLTKKNVSDAANADWIYKTGC</sequence>
<gene>
    <name evidence="6" type="ORF">WN71_007745</name>
</gene>
<keyword evidence="7" id="KW-1185">Reference proteome</keyword>
<comment type="similarity">
    <text evidence="2">Belongs to the bacterial solute-binding protein 2 family.</text>
</comment>
<name>A0A1J4P136_9ACTN</name>
<evidence type="ECO:0000256" key="2">
    <source>
        <dbReference type="ARBA" id="ARBA00007639"/>
    </source>
</evidence>
<comment type="subcellular location">
    <subcellularLocation>
        <location evidence="1">Cell envelope</location>
    </subcellularLocation>
</comment>
<evidence type="ECO:0000313" key="6">
    <source>
        <dbReference type="EMBL" id="OIJ68312.1"/>
    </source>
</evidence>
<feature type="signal peptide" evidence="4">
    <location>
        <begin position="1"/>
        <end position="23"/>
    </location>
</feature>
<accession>A0A1J4P136</accession>
<reference evidence="6" key="1">
    <citation type="submission" date="2016-10" db="EMBL/GenBank/DDBJ databases">
        <title>Genome sequence of Streptomyces mangrovisoli MUSC 149.</title>
        <authorList>
            <person name="Lee L.-H."/>
            <person name="Ser H.-L."/>
        </authorList>
    </citation>
    <scope>NUCLEOTIDE SEQUENCE [LARGE SCALE GENOMIC DNA]</scope>
    <source>
        <strain evidence="6">MUSC 149</strain>
    </source>
</reference>
<evidence type="ECO:0000256" key="3">
    <source>
        <dbReference type="ARBA" id="ARBA00022729"/>
    </source>
</evidence>
<dbReference type="PANTHER" id="PTHR46847:SF4">
    <property type="entry name" value="AUTOINDUCER 2-BINDING PROTEIN LSRB"/>
    <property type="match status" value="1"/>
</dbReference>
<feature type="domain" description="Periplasmic binding protein" evidence="5">
    <location>
        <begin position="50"/>
        <end position="298"/>
    </location>
</feature>
<dbReference type="AlphaFoldDB" id="A0A1J4P136"/>
<dbReference type="GO" id="GO:0030313">
    <property type="term" value="C:cell envelope"/>
    <property type="evidence" value="ECO:0007669"/>
    <property type="project" value="UniProtKB-SubCell"/>
</dbReference>
<organism evidence="6 7">
    <name type="scientific">Streptomyces mangrovisoli</name>
    <dbReference type="NCBI Taxonomy" id="1428628"/>
    <lineage>
        <taxon>Bacteria</taxon>
        <taxon>Bacillati</taxon>
        <taxon>Actinomycetota</taxon>
        <taxon>Actinomycetes</taxon>
        <taxon>Kitasatosporales</taxon>
        <taxon>Streptomycetaceae</taxon>
        <taxon>Streptomyces</taxon>
    </lineage>
</organism>
<evidence type="ECO:0000259" key="5">
    <source>
        <dbReference type="Pfam" id="PF13407"/>
    </source>
</evidence>
<dbReference type="SUPFAM" id="SSF53822">
    <property type="entry name" value="Periplasmic binding protein-like I"/>
    <property type="match status" value="1"/>
</dbReference>
<dbReference type="EMBL" id="LAVA02000016">
    <property type="protein sequence ID" value="OIJ68312.1"/>
    <property type="molecule type" value="Genomic_DNA"/>
</dbReference>
<dbReference type="InterPro" id="IPR025997">
    <property type="entry name" value="SBP_2_dom"/>
</dbReference>
<proteinExistence type="inferred from homology"/>